<keyword evidence="1" id="KW-0805">Transcription regulation</keyword>
<keyword evidence="5" id="KW-0238">DNA-binding</keyword>
<name>A0AA86PHB4_9EUKA</name>
<reference evidence="5" key="1">
    <citation type="submission" date="2023-06" db="EMBL/GenBank/DDBJ databases">
        <authorList>
            <person name="Kurt Z."/>
        </authorList>
    </citation>
    <scope>NUCLEOTIDE SEQUENCE</scope>
</reference>
<evidence type="ECO:0000259" key="4">
    <source>
        <dbReference type="Pfam" id="PF00249"/>
    </source>
</evidence>
<dbReference type="InterPro" id="IPR009057">
    <property type="entry name" value="Homeodomain-like_sf"/>
</dbReference>
<dbReference type="InterPro" id="IPR006447">
    <property type="entry name" value="Myb_dom_plants"/>
</dbReference>
<dbReference type="SUPFAM" id="SSF46689">
    <property type="entry name" value="Homeodomain-like"/>
    <property type="match status" value="1"/>
</dbReference>
<dbReference type="NCBIfam" id="TIGR01557">
    <property type="entry name" value="myb_SHAQKYF"/>
    <property type="match status" value="1"/>
</dbReference>
<accession>A0AA86PHB4</accession>
<evidence type="ECO:0000256" key="3">
    <source>
        <dbReference type="ARBA" id="ARBA00023242"/>
    </source>
</evidence>
<dbReference type="EMBL" id="CAXDID020000090">
    <property type="protein sequence ID" value="CAL6021945.1"/>
    <property type="molecule type" value="Genomic_DNA"/>
</dbReference>
<organism evidence="5">
    <name type="scientific">Hexamita inflata</name>
    <dbReference type="NCBI Taxonomy" id="28002"/>
    <lineage>
        <taxon>Eukaryota</taxon>
        <taxon>Metamonada</taxon>
        <taxon>Diplomonadida</taxon>
        <taxon>Hexamitidae</taxon>
        <taxon>Hexamitinae</taxon>
        <taxon>Hexamita</taxon>
    </lineage>
</organism>
<evidence type="ECO:0000313" key="5">
    <source>
        <dbReference type="EMBL" id="CAI9939001.1"/>
    </source>
</evidence>
<reference evidence="6 7" key="2">
    <citation type="submission" date="2024-07" db="EMBL/GenBank/DDBJ databases">
        <authorList>
            <person name="Akdeniz Z."/>
        </authorList>
    </citation>
    <scope>NUCLEOTIDE SEQUENCE [LARGE SCALE GENOMIC DNA]</scope>
</reference>
<keyword evidence="2" id="KW-0804">Transcription</keyword>
<comment type="caution">
    <text evidence="5">The sequence shown here is derived from an EMBL/GenBank/DDBJ whole genome shotgun (WGS) entry which is preliminary data.</text>
</comment>
<sequence length="212" mass="24630">MIQNINIKSMIEQLKLLCGEQSTIINSSNESNVLQEETRRGTRDSRCRWSKEEHERFLDGVDQFGRKQHRDITNLVRTRSNDQTVSHSQKMYTVMDKIFNSFIDGDDFHHKYSSSYAESNIKACNQLANQTYNITEPFNSICFDGTLQQCVVANNQLRIPFVSYQYCKITPKLVQKMFGALYKYAPRKSIITAYISEKLLMDKSVIELCLLI</sequence>
<dbReference type="GO" id="GO:0003677">
    <property type="term" value="F:DNA binding"/>
    <property type="evidence" value="ECO:0007669"/>
    <property type="project" value="UniProtKB-KW"/>
</dbReference>
<dbReference type="AlphaFoldDB" id="A0AA86PHB4"/>
<evidence type="ECO:0000256" key="1">
    <source>
        <dbReference type="ARBA" id="ARBA00023015"/>
    </source>
</evidence>
<dbReference type="EMBL" id="CATOUU010000660">
    <property type="protein sequence ID" value="CAI9939001.1"/>
    <property type="molecule type" value="Genomic_DNA"/>
</dbReference>
<dbReference type="Gene3D" id="1.10.10.60">
    <property type="entry name" value="Homeodomain-like"/>
    <property type="match status" value="1"/>
</dbReference>
<dbReference type="CDD" id="cd00167">
    <property type="entry name" value="SANT"/>
    <property type="match status" value="1"/>
</dbReference>
<protein>
    <submittedName>
        <fullName evidence="5">Myb-like DNA-binding domain-containing protein</fullName>
    </submittedName>
    <submittedName>
        <fullName evidence="6">Myb-like_DNA-binding domain-containing protein</fullName>
    </submittedName>
</protein>
<gene>
    <name evidence="5" type="ORF">HINF_LOCUS26646</name>
    <name evidence="6" type="ORF">HINF_LOCUS28409</name>
</gene>
<proteinExistence type="predicted"/>
<dbReference type="InterPro" id="IPR001005">
    <property type="entry name" value="SANT/Myb"/>
</dbReference>
<keyword evidence="3" id="KW-0539">Nucleus</keyword>
<evidence type="ECO:0000256" key="2">
    <source>
        <dbReference type="ARBA" id="ARBA00023163"/>
    </source>
</evidence>
<evidence type="ECO:0000313" key="6">
    <source>
        <dbReference type="EMBL" id="CAL6021945.1"/>
    </source>
</evidence>
<evidence type="ECO:0000313" key="7">
    <source>
        <dbReference type="Proteomes" id="UP001642409"/>
    </source>
</evidence>
<keyword evidence="7" id="KW-1185">Reference proteome</keyword>
<dbReference type="Proteomes" id="UP001642409">
    <property type="component" value="Unassembled WGS sequence"/>
</dbReference>
<dbReference type="Pfam" id="PF00249">
    <property type="entry name" value="Myb_DNA-binding"/>
    <property type="match status" value="1"/>
</dbReference>
<feature type="domain" description="Myb-like" evidence="4">
    <location>
        <begin position="46"/>
        <end position="87"/>
    </location>
</feature>